<evidence type="ECO:0000313" key="1">
    <source>
        <dbReference type="EMBL" id="OMD30408.1"/>
    </source>
</evidence>
<gene>
    <name evidence="1" type="ORF">BJP51_20335</name>
</gene>
<dbReference type="SUPFAM" id="SSF53850">
    <property type="entry name" value="Periplasmic binding protein-like II"/>
    <property type="match status" value="1"/>
</dbReference>
<dbReference type="PANTHER" id="PTHR43649">
    <property type="entry name" value="ARABINOSE-BINDING PROTEIN-RELATED"/>
    <property type="match status" value="1"/>
</dbReference>
<dbReference type="Gene3D" id="3.40.190.10">
    <property type="entry name" value="Periplasmic binding protein-like II"/>
    <property type="match status" value="2"/>
</dbReference>
<dbReference type="PROSITE" id="PS51257">
    <property type="entry name" value="PROKAR_LIPOPROTEIN"/>
    <property type="match status" value="1"/>
</dbReference>
<comment type="caution">
    <text evidence="1">The sequence shown here is derived from an EMBL/GenBank/DDBJ whole genome shotgun (WGS) entry which is preliminary data.</text>
</comment>
<dbReference type="PANTHER" id="PTHR43649:SF17">
    <property type="entry name" value="ABC TRANSPORTER SOLUTE BINDING PROTEIN-SUGAR TRANSPORT"/>
    <property type="match status" value="1"/>
</dbReference>
<dbReference type="Proteomes" id="UP000187465">
    <property type="component" value="Unassembled WGS sequence"/>
</dbReference>
<proteinExistence type="predicted"/>
<protein>
    <submittedName>
        <fullName evidence="1">Uncharacterized protein</fullName>
    </submittedName>
</protein>
<dbReference type="RefSeq" id="WP_036688263.1">
    <property type="nucleotide sequence ID" value="NZ_CP009428.1"/>
</dbReference>
<evidence type="ECO:0000313" key="2">
    <source>
        <dbReference type="Proteomes" id="UP000187465"/>
    </source>
</evidence>
<reference evidence="1 2" key="1">
    <citation type="submission" date="2016-10" db="EMBL/GenBank/DDBJ databases">
        <title>Paenibacillus species isolates.</title>
        <authorList>
            <person name="Beno S.M."/>
        </authorList>
    </citation>
    <scope>NUCLEOTIDE SEQUENCE [LARGE SCALE GENOMIC DNA]</scope>
    <source>
        <strain evidence="1 2">FSL H7-0604</strain>
    </source>
</reference>
<sequence>MRHTSKKWLEIAAIALSASLVMSGCGGNAANNSTNEAKPTNQGQGGTSAAEAPIEIIWANNFNTPEEDGNYVQTELEKKFNVKIKNIKLERGTWKEQFSVLLASGDIPDIFPVDANETDMVQWADQGIIATIDKAEIESLMPKYAAALDSVDSGAWGVGLYNEKNWGIPKIWPGGLDGFIPGYNEAWLKNIGYSEPPKTLEELEDVLTKFVNEDPDKNGKKDTYGLIGRGKLPEQLFTSVFSAYAVSPYQFKKDASGNVVYGGVTEETRSALALLSKWYKAGLIDPEFITSDNNEINIKFADQKVGMVDNGKWGNFYKESGFVAKPGLEKGQIFVPGKPFTAPDGVAYSFAYGARQAPVLFGVQLEKDEKKRHKIMEILEYVSTDSEGFLLTGFGQLGVSYDMEGDLAIPKADEEVSAPKMGAGNFYNPLSSTDTSMEKHTVKQELLDLRDKITPGVTPLLDVLGPAVLTSKPKYWGNLKTLQDTFVIKAITGEANTGKDFDNFKDSWLKAGGQEVTDEVNKVLADRK</sequence>
<dbReference type="GeneID" id="31572026"/>
<dbReference type="InterPro" id="IPR006059">
    <property type="entry name" value="SBP"/>
</dbReference>
<dbReference type="AlphaFoldDB" id="A0A1R0X742"/>
<organism evidence="1 2">
    <name type="scientific">Paenibacillus odorifer</name>
    <dbReference type="NCBI Taxonomy" id="189426"/>
    <lineage>
        <taxon>Bacteria</taxon>
        <taxon>Bacillati</taxon>
        <taxon>Bacillota</taxon>
        <taxon>Bacilli</taxon>
        <taxon>Bacillales</taxon>
        <taxon>Paenibacillaceae</taxon>
        <taxon>Paenibacillus</taxon>
    </lineage>
</organism>
<name>A0A1R0X742_9BACL</name>
<accession>A0A1R0X742</accession>
<dbReference type="Pfam" id="PF13416">
    <property type="entry name" value="SBP_bac_8"/>
    <property type="match status" value="1"/>
</dbReference>
<dbReference type="KEGG" id="pod:PODO_17780"/>
<dbReference type="InterPro" id="IPR050490">
    <property type="entry name" value="Bact_solute-bd_prot1"/>
</dbReference>
<dbReference type="EMBL" id="MKQP01000025">
    <property type="protein sequence ID" value="OMD30408.1"/>
    <property type="molecule type" value="Genomic_DNA"/>
</dbReference>